<dbReference type="Pfam" id="PF07238">
    <property type="entry name" value="PilZ"/>
    <property type="match status" value="1"/>
</dbReference>
<organism evidence="2 3">
    <name type="scientific">Neptunomonas qingdaonensis</name>
    <dbReference type="NCBI Taxonomy" id="1045558"/>
    <lineage>
        <taxon>Bacteria</taxon>
        <taxon>Pseudomonadati</taxon>
        <taxon>Pseudomonadota</taxon>
        <taxon>Gammaproteobacteria</taxon>
        <taxon>Oceanospirillales</taxon>
        <taxon>Oceanospirillaceae</taxon>
        <taxon>Neptunomonas</taxon>
    </lineage>
</organism>
<dbReference type="AlphaFoldDB" id="A0A1I2SA21"/>
<name>A0A1I2SA21_9GAMM</name>
<dbReference type="EMBL" id="FOOU01000007">
    <property type="protein sequence ID" value="SFG49734.1"/>
    <property type="molecule type" value="Genomic_DNA"/>
</dbReference>
<dbReference type="RefSeq" id="WP_090728378.1">
    <property type="nucleotide sequence ID" value="NZ_FOOU01000007.1"/>
</dbReference>
<gene>
    <name evidence="2" type="ORF">SAMN05216175_107181</name>
</gene>
<evidence type="ECO:0000313" key="3">
    <source>
        <dbReference type="Proteomes" id="UP000198623"/>
    </source>
</evidence>
<dbReference type="Proteomes" id="UP000198623">
    <property type="component" value="Unassembled WGS sequence"/>
</dbReference>
<dbReference type="InterPro" id="IPR009875">
    <property type="entry name" value="PilZ_domain"/>
</dbReference>
<dbReference type="GO" id="GO:0035438">
    <property type="term" value="F:cyclic-di-GMP binding"/>
    <property type="evidence" value="ECO:0007669"/>
    <property type="project" value="InterPro"/>
</dbReference>
<reference evidence="3" key="1">
    <citation type="submission" date="2016-10" db="EMBL/GenBank/DDBJ databases">
        <authorList>
            <person name="Varghese N."/>
            <person name="Submissions S."/>
        </authorList>
    </citation>
    <scope>NUCLEOTIDE SEQUENCE [LARGE SCALE GENOMIC DNA]</scope>
    <source>
        <strain evidence="3">CGMCC 1.10971</strain>
    </source>
</reference>
<accession>A0A1I2SA21</accession>
<protein>
    <submittedName>
        <fullName evidence="2">PilZ domain-containing protein</fullName>
    </submittedName>
</protein>
<proteinExistence type="predicted"/>
<feature type="domain" description="PilZ" evidence="1">
    <location>
        <begin position="14"/>
        <end position="106"/>
    </location>
</feature>
<dbReference type="OrthoDB" id="6120032at2"/>
<dbReference type="STRING" id="1045558.SAMN05216175_107181"/>
<sequence length="128" mass="14782">MKPVIEIEDDDSQRFNYRVTLHEDDPVSLEVAGVKVRVIDISANGVAFRYQGEASQEVYPMLLTFEVDKVYSVACNLKINRRKNPEYSAEFVDIDEKDVETITRLIVECQKRDIRRAKALKSEAKKRS</sequence>
<evidence type="ECO:0000259" key="1">
    <source>
        <dbReference type="Pfam" id="PF07238"/>
    </source>
</evidence>
<dbReference type="SUPFAM" id="SSF141371">
    <property type="entry name" value="PilZ domain-like"/>
    <property type="match status" value="1"/>
</dbReference>
<keyword evidence="3" id="KW-1185">Reference proteome</keyword>
<evidence type="ECO:0000313" key="2">
    <source>
        <dbReference type="EMBL" id="SFG49734.1"/>
    </source>
</evidence>
<dbReference type="Gene3D" id="2.40.10.220">
    <property type="entry name" value="predicted glycosyltransferase like domains"/>
    <property type="match status" value="1"/>
</dbReference>